<proteinExistence type="predicted"/>
<feature type="compositionally biased region" description="Basic and acidic residues" evidence="1">
    <location>
        <begin position="1"/>
        <end position="12"/>
    </location>
</feature>
<evidence type="ECO:0000313" key="3">
    <source>
        <dbReference type="Proteomes" id="UP000786811"/>
    </source>
</evidence>
<name>A0A8J2MJR8_COTCN</name>
<feature type="region of interest" description="Disordered" evidence="1">
    <location>
        <begin position="1"/>
        <end position="24"/>
    </location>
</feature>
<sequence length="60" mass="6865">MHSNDIDMKDNGEMGGAHRSNCNHREENRFRFPYIKGLSDSITRSNHTAANIETKLVPSY</sequence>
<organism evidence="2 3">
    <name type="scientific">Cotesia congregata</name>
    <name type="common">Parasitoid wasp</name>
    <name type="synonym">Apanteles congregatus</name>
    <dbReference type="NCBI Taxonomy" id="51543"/>
    <lineage>
        <taxon>Eukaryota</taxon>
        <taxon>Metazoa</taxon>
        <taxon>Ecdysozoa</taxon>
        <taxon>Arthropoda</taxon>
        <taxon>Hexapoda</taxon>
        <taxon>Insecta</taxon>
        <taxon>Pterygota</taxon>
        <taxon>Neoptera</taxon>
        <taxon>Endopterygota</taxon>
        <taxon>Hymenoptera</taxon>
        <taxon>Apocrita</taxon>
        <taxon>Ichneumonoidea</taxon>
        <taxon>Braconidae</taxon>
        <taxon>Microgastrinae</taxon>
        <taxon>Cotesia</taxon>
    </lineage>
</organism>
<dbReference type="EMBL" id="CAJNRD030001119">
    <property type="protein sequence ID" value="CAG5090453.1"/>
    <property type="molecule type" value="Genomic_DNA"/>
</dbReference>
<dbReference type="Proteomes" id="UP000786811">
    <property type="component" value="Unassembled WGS sequence"/>
</dbReference>
<accession>A0A8J2MJR8</accession>
<reference evidence="2" key="1">
    <citation type="submission" date="2021-04" db="EMBL/GenBank/DDBJ databases">
        <authorList>
            <person name="Chebbi M.A.C M."/>
        </authorList>
    </citation>
    <scope>NUCLEOTIDE SEQUENCE</scope>
</reference>
<evidence type="ECO:0000256" key="1">
    <source>
        <dbReference type="SAM" id="MobiDB-lite"/>
    </source>
</evidence>
<evidence type="ECO:0000313" key="2">
    <source>
        <dbReference type="EMBL" id="CAG5090453.1"/>
    </source>
</evidence>
<comment type="caution">
    <text evidence="2">The sequence shown here is derived from an EMBL/GenBank/DDBJ whole genome shotgun (WGS) entry which is preliminary data.</text>
</comment>
<protein>
    <submittedName>
        <fullName evidence="2">Uncharacterized protein</fullName>
    </submittedName>
</protein>
<dbReference type="AlphaFoldDB" id="A0A8J2MJR8"/>
<keyword evidence="3" id="KW-1185">Reference proteome</keyword>
<gene>
    <name evidence="2" type="ORF">HICCMSTLAB_LOCUS5637</name>
</gene>